<evidence type="ECO:0000313" key="9">
    <source>
        <dbReference type="EMBL" id="BES98869.1"/>
    </source>
</evidence>
<gene>
    <name evidence="9" type="ORF">NTJ_11685</name>
</gene>
<feature type="domain" description="AB hydrolase-1" evidence="8">
    <location>
        <begin position="83"/>
        <end position="213"/>
    </location>
</feature>
<reference evidence="9 10" key="1">
    <citation type="submission" date="2023-09" db="EMBL/GenBank/DDBJ databases">
        <title>Nesidiocoris tenuis whole genome shotgun sequence.</title>
        <authorList>
            <person name="Shibata T."/>
            <person name="Shimoda M."/>
            <person name="Kobayashi T."/>
            <person name="Uehara T."/>
        </authorList>
    </citation>
    <scope>NUCLEOTIDE SEQUENCE [LARGE SCALE GENOMIC DNA]</scope>
    <source>
        <strain evidence="9 10">Japan</strain>
    </source>
</reference>
<feature type="signal peptide" evidence="7">
    <location>
        <begin position="1"/>
        <end position="18"/>
    </location>
</feature>
<keyword evidence="10" id="KW-1185">Reference proteome</keyword>
<accession>A0ABN7B4U8</accession>
<keyword evidence="5" id="KW-0325">Glycoprotein</keyword>
<dbReference type="SUPFAM" id="SSF53474">
    <property type="entry name" value="alpha/beta-Hydrolases"/>
    <property type="match status" value="1"/>
</dbReference>
<dbReference type="InterPro" id="IPR025483">
    <property type="entry name" value="Lipase_euk"/>
</dbReference>
<dbReference type="PIRSF" id="PIRSF000862">
    <property type="entry name" value="Steryl_ester_lip"/>
    <property type="match status" value="1"/>
</dbReference>
<dbReference type="Gene3D" id="3.40.50.1820">
    <property type="entry name" value="alpha/beta hydrolase"/>
    <property type="match status" value="1"/>
</dbReference>
<name>A0ABN7B4U8_9HEMI</name>
<dbReference type="InterPro" id="IPR029058">
    <property type="entry name" value="AB_hydrolase_fold"/>
</dbReference>
<feature type="chain" id="PRO_5045901301" description="Lipase" evidence="7">
    <location>
        <begin position="19"/>
        <end position="434"/>
    </location>
</feature>
<dbReference type="Proteomes" id="UP001307889">
    <property type="component" value="Chromosome 9"/>
</dbReference>
<keyword evidence="4" id="KW-0443">Lipid metabolism</keyword>
<evidence type="ECO:0000259" key="8">
    <source>
        <dbReference type="Pfam" id="PF00561"/>
    </source>
</evidence>
<evidence type="ECO:0000256" key="4">
    <source>
        <dbReference type="ARBA" id="ARBA00023098"/>
    </source>
</evidence>
<evidence type="ECO:0000256" key="2">
    <source>
        <dbReference type="ARBA" id="ARBA00022729"/>
    </source>
</evidence>
<evidence type="ECO:0000256" key="6">
    <source>
        <dbReference type="PIRNR" id="PIRNR000862"/>
    </source>
</evidence>
<dbReference type="InterPro" id="IPR000073">
    <property type="entry name" value="AB_hydrolase_1"/>
</dbReference>
<comment type="similarity">
    <text evidence="1 6">Belongs to the AB hydrolase superfamily. Lipase family.</text>
</comment>
<keyword evidence="6" id="KW-0378">Hydrolase</keyword>
<evidence type="ECO:0000256" key="1">
    <source>
        <dbReference type="ARBA" id="ARBA00010701"/>
    </source>
</evidence>
<dbReference type="EMBL" id="AP028917">
    <property type="protein sequence ID" value="BES98869.1"/>
    <property type="molecule type" value="Genomic_DNA"/>
</dbReference>
<organism evidence="9 10">
    <name type="scientific">Nesidiocoris tenuis</name>
    <dbReference type="NCBI Taxonomy" id="355587"/>
    <lineage>
        <taxon>Eukaryota</taxon>
        <taxon>Metazoa</taxon>
        <taxon>Ecdysozoa</taxon>
        <taxon>Arthropoda</taxon>
        <taxon>Hexapoda</taxon>
        <taxon>Insecta</taxon>
        <taxon>Pterygota</taxon>
        <taxon>Neoptera</taxon>
        <taxon>Paraneoptera</taxon>
        <taxon>Hemiptera</taxon>
        <taxon>Heteroptera</taxon>
        <taxon>Panheteroptera</taxon>
        <taxon>Cimicomorpha</taxon>
        <taxon>Miridae</taxon>
        <taxon>Dicyphina</taxon>
        <taxon>Nesidiocoris</taxon>
    </lineage>
</organism>
<keyword evidence="3 6" id="KW-0442">Lipid degradation</keyword>
<protein>
    <recommendedName>
        <fullName evidence="6">Lipase</fullName>
    </recommendedName>
</protein>
<dbReference type="PANTHER" id="PTHR11005">
    <property type="entry name" value="LYSOSOMAL ACID LIPASE-RELATED"/>
    <property type="match status" value="1"/>
</dbReference>
<evidence type="ECO:0000256" key="3">
    <source>
        <dbReference type="ARBA" id="ARBA00022963"/>
    </source>
</evidence>
<evidence type="ECO:0000313" key="10">
    <source>
        <dbReference type="Proteomes" id="UP001307889"/>
    </source>
</evidence>
<evidence type="ECO:0000256" key="7">
    <source>
        <dbReference type="SAM" id="SignalP"/>
    </source>
</evidence>
<keyword evidence="2 7" id="KW-0732">Signal</keyword>
<sequence length="434" mass="48982">MRVEFAFILVALSTGADCGRYTPPTNPREYDFPYTSRVPNVRDLIEHAGFRHDQYKVITGDGHILSLHRLSPPGLHSKRRGVPVLFVNGYCFQSEGWMGLGRNTSLPFILTDLGYDVWLGDERGSSRSIGHIKYSLDDVRTYSYTFHEMGIYDLPAFIDHILRETGHDRLLYVGLSLGSGIFTILESELPAYRQKVIGAVFLGPAIHLTNWQDGSLIYYGILRVFDSMIEAQIKMKKWLLLANEPVIKTALQSCSLVPVNLYLSGCLTGIGLNFGRFTGNMNATTGGVQLASVVTSTSVFVSKHLFQVLKTGEFRKYDYGNKKMNMLMYGTEKPPKYDLSKIKTPLLVMYGSVDNMAAPDAVERSIEDMTSSPMERYLLDNFNHIDFLFGRRAPKEVYVRVVDFFDRLTASYRPNNIVDQSKPANTGVTRRDKN</sequence>
<evidence type="ECO:0000256" key="5">
    <source>
        <dbReference type="ARBA" id="ARBA00023180"/>
    </source>
</evidence>
<proteinExistence type="inferred from homology"/>
<dbReference type="Pfam" id="PF00561">
    <property type="entry name" value="Abhydrolase_1"/>
    <property type="match status" value="1"/>
</dbReference>